<evidence type="ECO:0000259" key="2">
    <source>
        <dbReference type="Pfam" id="PF07589"/>
    </source>
</evidence>
<dbReference type="AlphaFoldDB" id="A0A0S4L5M0"/>
<dbReference type="EMBL" id="CZQA01000001">
    <property type="protein sequence ID" value="CUS32089.1"/>
    <property type="molecule type" value="Genomic_DNA"/>
</dbReference>
<dbReference type="InterPro" id="IPR013424">
    <property type="entry name" value="Ice-binding_C"/>
</dbReference>
<feature type="signal peptide" evidence="1">
    <location>
        <begin position="1"/>
        <end position="25"/>
    </location>
</feature>
<accession>A0A0S4L5M0</accession>
<gene>
    <name evidence="3" type="ORF">COMA1_10413</name>
</gene>
<name>A0A0S4L5M0_9BACT</name>
<dbReference type="Proteomes" id="UP000199032">
    <property type="component" value="Unassembled WGS sequence"/>
</dbReference>
<protein>
    <recommendedName>
        <fullName evidence="2">Ice-binding protein C-terminal domain-containing protein</fullName>
    </recommendedName>
</protein>
<dbReference type="Pfam" id="PF07589">
    <property type="entry name" value="PEP-CTERM"/>
    <property type="match status" value="1"/>
</dbReference>
<organism evidence="3 4">
    <name type="scientific">Candidatus Nitrospira nitrosa</name>
    <dbReference type="NCBI Taxonomy" id="1742972"/>
    <lineage>
        <taxon>Bacteria</taxon>
        <taxon>Pseudomonadati</taxon>
        <taxon>Nitrospirota</taxon>
        <taxon>Nitrospiria</taxon>
        <taxon>Nitrospirales</taxon>
        <taxon>Nitrospiraceae</taxon>
        <taxon>Nitrospira</taxon>
    </lineage>
</organism>
<proteinExistence type="predicted"/>
<feature type="domain" description="Ice-binding protein C-terminal" evidence="2">
    <location>
        <begin position="202"/>
        <end position="225"/>
    </location>
</feature>
<feature type="chain" id="PRO_5006623716" description="Ice-binding protein C-terminal domain-containing protein" evidence="1">
    <location>
        <begin position="26"/>
        <end position="231"/>
    </location>
</feature>
<evidence type="ECO:0000313" key="3">
    <source>
        <dbReference type="EMBL" id="CUS32089.1"/>
    </source>
</evidence>
<evidence type="ECO:0000313" key="4">
    <source>
        <dbReference type="Proteomes" id="UP000199032"/>
    </source>
</evidence>
<evidence type="ECO:0000256" key="1">
    <source>
        <dbReference type="SAM" id="SignalP"/>
    </source>
</evidence>
<keyword evidence="4" id="KW-1185">Reference proteome</keyword>
<dbReference type="RefSeq" id="WP_176697778.1">
    <property type="nucleotide sequence ID" value="NZ_CZQA01000001.1"/>
</dbReference>
<sequence>MGIKVRMGMWVFLSISLLSSGHVLALPTTWVDWTSAGSGPSATSTGSANGVTVSFTGDIYFTQAGGGVNYWSVSPSTYTQPPAVDNPPPSSDIIALTGGPGTGIQTLTFSTPVVNPVMALLSVGAPGTAVTYDFSVPFNVLNTGPGYWGSGFLASLPGDLLLGEEGHGLILFPGTFTSISWINPTGEAWHGFTVGLPGSAAPVPEPSTLLLLGSGLLCLVPRVRRLMRTDE</sequence>
<keyword evidence="1" id="KW-0732">Signal</keyword>
<dbReference type="NCBIfam" id="TIGR02595">
    <property type="entry name" value="PEP_CTERM"/>
    <property type="match status" value="1"/>
</dbReference>
<reference evidence="3 4" key="1">
    <citation type="submission" date="2015-10" db="EMBL/GenBank/DDBJ databases">
        <authorList>
            <person name="Gilbert D.G."/>
        </authorList>
    </citation>
    <scope>NUCLEOTIDE SEQUENCE [LARGE SCALE GENOMIC DNA]</scope>
    <source>
        <strain evidence="3">COMA1</strain>
    </source>
</reference>